<reference evidence="1 2" key="1">
    <citation type="submission" date="2015-03" db="EMBL/GenBank/DDBJ databases">
        <title>Draft genome of the nematode, Opisthorchis viverrini.</title>
        <authorList>
            <person name="Mitreva M."/>
        </authorList>
    </citation>
    <scope>NUCLEOTIDE SEQUENCE [LARGE SCALE GENOMIC DNA]</scope>
    <source>
        <strain evidence="1">Khon Kaen</strain>
    </source>
</reference>
<proteinExistence type="predicted"/>
<gene>
    <name evidence="1" type="ORF">X801_09568</name>
</gene>
<dbReference type="Proteomes" id="UP000243686">
    <property type="component" value="Unassembled WGS sequence"/>
</dbReference>
<dbReference type="AlphaFoldDB" id="A0A1S8WJL4"/>
<accession>A0A1S8WJL4</accession>
<dbReference type="EMBL" id="KV906505">
    <property type="protein sequence ID" value="OON14640.1"/>
    <property type="molecule type" value="Genomic_DNA"/>
</dbReference>
<organism evidence="1 2">
    <name type="scientific">Opisthorchis viverrini</name>
    <name type="common">Southeast Asian liver fluke</name>
    <dbReference type="NCBI Taxonomy" id="6198"/>
    <lineage>
        <taxon>Eukaryota</taxon>
        <taxon>Metazoa</taxon>
        <taxon>Spiralia</taxon>
        <taxon>Lophotrochozoa</taxon>
        <taxon>Platyhelminthes</taxon>
        <taxon>Trematoda</taxon>
        <taxon>Digenea</taxon>
        <taxon>Opisthorchiida</taxon>
        <taxon>Opisthorchiata</taxon>
        <taxon>Opisthorchiidae</taxon>
        <taxon>Opisthorchis</taxon>
    </lineage>
</organism>
<sequence>MTDTLGGLFSDPNEVAPVYTVPGTDLVLVTADTLQDREDMLGDFVKRCKGIIEVGLQWAPSLDGQWDEVCVRAVALSQ</sequence>
<name>A0A1S8WJL4_OPIVI</name>
<protein>
    <submittedName>
        <fullName evidence="1">Uncharacterized protein</fullName>
    </submittedName>
</protein>
<evidence type="ECO:0000313" key="1">
    <source>
        <dbReference type="EMBL" id="OON14640.1"/>
    </source>
</evidence>
<evidence type="ECO:0000313" key="2">
    <source>
        <dbReference type="Proteomes" id="UP000243686"/>
    </source>
</evidence>
<keyword evidence="2" id="KW-1185">Reference proteome</keyword>